<proteinExistence type="predicted"/>
<dbReference type="KEGG" id="ttf:THTE_1326"/>
<evidence type="ECO:0000313" key="1">
    <source>
        <dbReference type="EMBL" id="ASV73928.1"/>
    </source>
</evidence>
<dbReference type="EMBL" id="CP018477">
    <property type="protein sequence ID" value="ASV73928.1"/>
    <property type="molecule type" value="Genomic_DNA"/>
</dbReference>
<dbReference type="Proteomes" id="UP000215086">
    <property type="component" value="Chromosome"/>
</dbReference>
<gene>
    <name evidence="1" type="ORF">THTE_1326</name>
</gene>
<name>A0A286RD88_9BACT</name>
<reference evidence="1 2" key="1">
    <citation type="journal article" name="Front. Microbiol.">
        <title>Sugar Metabolism of the First Thermophilic Planctomycete Thermogutta terrifontis: Comparative Genomic and Transcriptomic Approaches.</title>
        <authorList>
            <person name="Elcheninov A.G."/>
            <person name="Menzel P."/>
            <person name="Gudbergsdottir S.R."/>
            <person name="Slesarev A.I."/>
            <person name="Kadnikov V.V."/>
            <person name="Krogh A."/>
            <person name="Bonch-Osmolovskaya E.A."/>
            <person name="Peng X."/>
            <person name="Kublanov I.V."/>
        </authorList>
    </citation>
    <scope>NUCLEOTIDE SEQUENCE [LARGE SCALE GENOMIC DNA]</scope>
    <source>
        <strain evidence="1 2">R1</strain>
    </source>
</reference>
<evidence type="ECO:0000313" key="2">
    <source>
        <dbReference type="Proteomes" id="UP000215086"/>
    </source>
</evidence>
<sequence>MLISLTVSGSAGGLIGGVARIGRDDGVRALGPGSRASDHNG</sequence>
<dbReference type="AlphaFoldDB" id="A0A286RD88"/>
<keyword evidence="2" id="KW-1185">Reference proteome</keyword>
<protein>
    <submittedName>
        <fullName evidence="1">Uncharacterized protein</fullName>
    </submittedName>
</protein>
<organism evidence="1 2">
    <name type="scientific">Thermogutta terrifontis</name>
    <dbReference type="NCBI Taxonomy" id="1331910"/>
    <lineage>
        <taxon>Bacteria</taxon>
        <taxon>Pseudomonadati</taxon>
        <taxon>Planctomycetota</taxon>
        <taxon>Planctomycetia</taxon>
        <taxon>Pirellulales</taxon>
        <taxon>Thermoguttaceae</taxon>
        <taxon>Thermogutta</taxon>
    </lineage>
</organism>
<accession>A0A286RD88</accession>